<sequence>MTDVMTRADALPTARGPVSAAVLEVLAGTREPSDLPSGPGLDPYGEDLQLALYVLYELHYHGFAGVDEELEWEPELLRLRRSLETTFLTALQAEVPAGDDVDAEVGALLVEQVGGDGPSYRLAADGELWQLREYVIHRSIYHLKEADPQAWVIPRIDGQAKASLVTVEHDEFGAGRGERVHAKVFADMMAELDLDPRYHGYLEAAPAEALAPVNLMSLCGLHRRWRGASVGQFALIEVTSSPGSARLVKAMQRLGLGEGAQAFYAEHVEADAVHEQLVRRGLLADLVAREPSLAADVVFGMRALTLLEDRLGDHLVRSWDAGSSSLRG</sequence>
<dbReference type="Gene3D" id="1.20.910.10">
    <property type="entry name" value="Heme oxygenase-like"/>
    <property type="match status" value="1"/>
</dbReference>
<evidence type="ECO:0000313" key="2">
    <source>
        <dbReference type="Proteomes" id="UP001231924"/>
    </source>
</evidence>
<proteinExistence type="predicted"/>
<dbReference type="InterPro" id="IPR016084">
    <property type="entry name" value="Haem_Oase-like_multi-hlx"/>
</dbReference>
<reference evidence="1 2" key="1">
    <citation type="submission" date="2023-06" db="EMBL/GenBank/DDBJ databases">
        <title>Actinomycetospora Odt1-22.</title>
        <authorList>
            <person name="Supong K."/>
        </authorList>
    </citation>
    <scope>NUCLEOTIDE SEQUENCE [LARGE SCALE GENOMIC DNA]</scope>
    <source>
        <strain evidence="1 2">Odt1-22</strain>
    </source>
</reference>
<dbReference type="Pfam" id="PF14518">
    <property type="entry name" value="Haem_oxygenas_2"/>
    <property type="match status" value="1"/>
</dbReference>
<evidence type="ECO:0000313" key="1">
    <source>
        <dbReference type="EMBL" id="MDL5160150.1"/>
    </source>
</evidence>
<name>A0ABT7MHI9_9PSEU</name>
<dbReference type="SUPFAM" id="SSF48613">
    <property type="entry name" value="Heme oxygenase-like"/>
    <property type="match status" value="1"/>
</dbReference>
<dbReference type="SMART" id="SM01236">
    <property type="entry name" value="Haem_oxygenase_2"/>
    <property type="match status" value="1"/>
</dbReference>
<keyword evidence="2" id="KW-1185">Reference proteome</keyword>
<comment type="caution">
    <text evidence="1">The sequence shown here is derived from an EMBL/GenBank/DDBJ whole genome shotgun (WGS) entry which is preliminary data.</text>
</comment>
<accession>A0ABT7MHI9</accession>
<gene>
    <name evidence="1" type="ORF">QRT03_29560</name>
</gene>
<organism evidence="1 2">
    <name type="scientific">Actinomycetospora termitidis</name>
    <dbReference type="NCBI Taxonomy" id="3053470"/>
    <lineage>
        <taxon>Bacteria</taxon>
        <taxon>Bacillati</taxon>
        <taxon>Actinomycetota</taxon>
        <taxon>Actinomycetes</taxon>
        <taxon>Pseudonocardiales</taxon>
        <taxon>Pseudonocardiaceae</taxon>
        <taxon>Actinomycetospora</taxon>
    </lineage>
</organism>
<protein>
    <submittedName>
        <fullName evidence="1">Iron-containing redox enzyme family protein</fullName>
    </submittedName>
</protein>
<dbReference type="Proteomes" id="UP001231924">
    <property type="component" value="Unassembled WGS sequence"/>
</dbReference>
<dbReference type="EMBL" id="JASVWF010000009">
    <property type="protein sequence ID" value="MDL5160150.1"/>
    <property type="molecule type" value="Genomic_DNA"/>
</dbReference>